<feature type="region of interest" description="Disordered" evidence="1">
    <location>
        <begin position="462"/>
        <end position="502"/>
    </location>
</feature>
<organism evidence="2 3">
    <name type="scientific">Streptacidiphilus cavernicola</name>
    <dbReference type="NCBI Taxonomy" id="3342716"/>
    <lineage>
        <taxon>Bacteria</taxon>
        <taxon>Bacillati</taxon>
        <taxon>Actinomycetota</taxon>
        <taxon>Actinomycetes</taxon>
        <taxon>Kitasatosporales</taxon>
        <taxon>Streptomycetaceae</taxon>
        <taxon>Streptacidiphilus</taxon>
    </lineage>
</organism>
<name>A0ABV6VY92_9ACTN</name>
<feature type="compositionally biased region" description="Low complexity" evidence="1">
    <location>
        <begin position="485"/>
        <end position="502"/>
    </location>
</feature>
<evidence type="ECO:0000256" key="1">
    <source>
        <dbReference type="SAM" id="MobiDB-lite"/>
    </source>
</evidence>
<gene>
    <name evidence="2" type="ORF">ACEZDE_19130</name>
</gene>
<sequence length="502" mass="53794">MTVTGGDRIRITQLDGCGRPVYGPCSAVVTDGIVNLTLSPEVDDGDAKESKNFSGGYCYSQPACPTIKYWNTTIEWCEVNFAAFKFINPSYEIVYDEDGIPIGYYSSNTIDCSRGYALEIWLQLAGSSDACKGEEAEGLWGYMVVPWITGGAPDDIKLGGTDAITWTTKGTSKNSGGWNKGPYEVLRDKDGNPVALPQKFKDDQPWAMFQTTVAPPEIDCDCVEVDRPVPDPADLVVEGVSGEDPRVTVQLKPDNHGMGTTTVDWGDHSAPEDVSDLSKALHKYAANGTYTVKVCDKQDPDVCTTKAIKVPLDPDAPVLTLTCSQDKPLTAVADVKLPEHAGKQALITWGDGTPDQVAEVGDDSTIKATHLYKRNGRYTVTVRRAETKTYKDRRTITLPCTDSETKKPTLAAVKGVETDESVTYALNVTGADGQGTITIDSTGYPVTVAGGVGTIDHPFAKGEAERTEPVTFTDQTGKSADPVNVTVPAKPAAKAKASTAKD</sequence>
<dbReference type="EMBL" id="JBHFAB010000013">
    <property type="protein sequence ID" value="MFC1418729.1"/>
    <property type="molecule type" value="Genomic_DNA"/>
</dbReference>
<evidence type="ECO:0000313" key="3">
    <source>
        <dbReference type="Proteomes" id="UP001592531"/>
    </source>
</evidence>
<keyword evidence="3" id="KW-1185">Reference proteome</keyword>
<evidence type="ECO:0000313" key="2">
    <source>
        <dbReference type="EMBL" id="MFC1418729.1"/>
    </source>
</evidence>
<accession>A0ABV6VY92</accession>
<comment type="caution">
    <text evidence="2">The sequence shown here is derived from an EMBL/GenBank/DDBJ whole genome shotgun (WGS) entry which is preliminary data.</text>
</comment>
<evidence type="ECO:0008006" key="4">
    <source>
        <dbReference type="Google" id="ProtNLM"/>
    </source>
</evidence>
<proteinExistence type="predicted"/>
<reference evidence="2 3" key="1">
    <citation type="submission" date="2024-09" db="EMBL/GenBank/DDBJ databases">
        <authorList>
            <person name="Lee S.D."/>
        </authorList>
    </citation>
    <scope>NUCLEOTIDE SEQUENCE [LARGE SCALE GENOMIC DNA]</scope>
    <source>
        <strain evidence="2 3">N8-3</strain>
    </source>
</reference>
<dbReference type="Proteomes" id="UP001592531">
    <property type="component" value="Unassembled WGS sequence"/>
</dbReference>
<dbReference type="RefSeq" id="WP_380537525.1">
    <property type="nucleotide sequence ID" value="NZ_JBHFAB010000013.1"/>
</dbReference>
<protein>
    <recommendedName>
        <fullName evidence="4">PKD domain-containing protein</fullName>
    </recommendedName>
</protein>